<dbReference type="AlphaFoldDB" id="A0A5B8UYE8"/>
<dbReference type="Proteomes" id="UP000321479">
    <property type="component" value="Chromosome"/>
</dbReference>
<evidence type="ECO:0000313" key="2">
    <source>
        <dbReference type="Proteomes" id="UP000321479"/>
    </source>
</evidence>
<protein>
    <submittedName>
        <fullName evidence="1">Uncharacterized protein</fullName>
    </submittedName>
</protein>
<dbReference type="EMBL" id="CP042436">
    <property type="protein sequence ID" value="QEC63371.1"/>
    <property type="molecule type" value="Genomic_DNA"/>
</dbReference>
<accession>A0A5B8UYE8</accession>
<reference evidence="1 2" key="1">
    <citation type="journal article" date="2017" name="Curr. Microbiol.">
        <title>Mucilaginibacter ginsenosidivorans sp. nov., Isolated from Soil of Ginseng Field.</title>
        <authorList>
            <person name="Kim M.M."/>
            <person name="Siddiqi M.Z."/>
            <person name="Im W.T."/>
        </authorList>
    </citation>
    <scope>NUCLEOTIDE SEQUENCE [LARGE SCALE GENOMIC DNA]</scope>
    <source>
        <strain evidence="1 2">Gsoil 3017</strain>
    </source>
</reference>
<evidence type="ECO:0000313" key="1">
    <source>
        <dbReference type="EMBL" id="QEC63371.1"/>
    </source>
</evidence>
<organism evidence="1 2">
    <name type="scientific">Mucilaginibacter ginsenosidivorans</name>
    <dbReference type="NCBI Taxonomy" id="398053"/>
    <lineage>
        <taxon>Bacteria</taxon>
        <taxon>Pseudomonadati</taxon>
        <taxon>Bacteroidota</taxon>
        <taxon>Sphingobacteriia</taxon>
        <taxon>Sphingobacteriales</taxon>
        <taxon>Sphingobacteriaceae</taxon>
        <taxon>Mucilaginibacter</taxon>
    </lineage>
</organism>
<dbReference type="RefSeq" id="WP_147031947.1">
    <property type="nucleotide sequence ID" value="NZ_CP042436.1"/>
</dbReference>
<proteinExistence type="predicted"/>
<dbReference type="KEGG" id="mgin:FRZ54_12560"/>
<keyword evidence="2" id="KW-1185">Reference proteome</keyword>
<gene>
    <name evidence="1" type="ORF">FRZ54_12560</name>
</gene>
<sequence length="91" mass="10109">MLLLILISFSLLVILIALFTAKLNVKVPCDHNWVEEGNNIRCTKCFRTTTKVINTKTTERNLSAPLITTSKGIPLAYDEADEAMEDALLAD</sequence>
<name>A0A5B8UYE8_9SPHI</name>